<dbReference type="Proteomes" id="UP000175616">
    <property type="component" value="Unassembled WGS sequence"/>
</dbReference>
<evidence type="ECO:0000313" key="2">
    <source>
        <dbReference type="EMBL" id="OFC36754.1"/>
    </source>
</evidence>
<evidence type="ECO:0008006" key="4">
    <source>
        <dbReference type="Google" id="ProtNLM"/>
    </source>
</evidence>
<evidence type="ECO:0000256" key="1">
    <source>
        <dbReference type="SAM" id="SignalP"/>
    </source>
</evidence>
<comment type="caution">
    <text evidence="2">The sequence shown here is derived from an EMBL/GenBank/DDBJ whole genome shotgun (WGS) entry which is preliminary data.</text>
</comment>
<protein>
    <recommendedName>
        <fullName evidence="4">DUF4878 domain-containing protein</fullName>
    </recommendedName>
</protein>
<feature type="chain" id="PRO_5009209064" description="DUF4878 domain-containing protein" evidence="1">
    <location>
        <begin position="27"/>
        <end position="149"/>
    </location>
</feature>
<proteinExistence type="predicted"/>
<dbReference type="PROSITE" id="PS51257">
    <property type="entry name" value="PROKAR_LIPOPROTEIN"/>
    <property type="match status" value="1"/>
</dbReference>
<evidence type="ECO:0000313" key="3">
    <source>
        <dbReference type="Proteomes" id="UP000175616"/>
    </source>
</evidence>
<dbReference type="RefSeq" id="WP_070113673.1">
    <property type="nucleotide sequence ID" value="NZ_LZYE01000131.1"/>
</dbReference>
<accession>A0A1E7YNQ6</accession>
<dbReference type="Gene3D" id="3.10.450.50">
    <property type="match status" value="1"/>
</dbReference>
<name>A0A1E7YNQ6_9PROT</name>
<reference evidence="2 3" key="1">
    <citation type="submission" date="2016-06" db="EMBL/GenBank/DDBJ databases">
        <title>Gene turnover analysis identifies the evolutionary adaptation of the extremophile Acidithiobacillus caldus.</title>
        <authorList>
            <person name="Zhang X."/>
        </authorList>
    </citation>
    <scope>NUCLEOTIDE SEQUENCE [LARGE SCALE GENOMIC DNA]</scope>
    <source>
        <strain evidence="2 3">DX</strain>
    </source>
</reference>
<sequence>MKPTKKSVLAAAIVLALAGCSTTPNSSPTSAVKAYVKDLISQNFKALNRVLYLGPKPNFSAAAYRSMDKLIASRNRSAGSLATMVAENGGLKQIKIVNVHKEKMHNFAFDKVTFVVIGKDGKLVDRRYTLALISIHTDDGWKVNPIWDS</sequence>
<feature type="signal peptide" evidence="1">
    <location>
        <begin position="1"/>
        <end position="26"/>
    </location>
</feature>
<dbReference type="EMBL" id="LZYE01000131">
    <property type="protein sequence ID" value="OFC36754.1"/>
    <property type="molecule type" value="Genomic_DNA"/>
</dbReference>
<keyword evidence="1" id="KW-0732">Signal</keyword>
<organism evidence="2 3">
    <name type="scientific">Acidithiobacillus caldus</name>
    <dbReference type="NCBI Taxonomy" id="33059"/>
    <lineage>
        <taxon>Bacteria</taxon>
        <taxon>Pseudomonadati</taxon>
        <taxon>Pseudomonadota</taxon>
        <taxon>Acidithiobacillia</taxon>
        <taxon>Acidithiobacillales</taxon>
        <taxon>Acidithiobacillaceae</taxon>
        <taxon>Acidithiobacillus</taxon>
    </lineage>
</organism>
<dbReference type="AlphaFoldDB" id="A0A1E7YNQ6"/>
<gene>
    <name evidence="2" type="ORF">BAE27_05325</name>
</gene>